<feature type="transmembrane region" description="Helical" evidence="1">
    <location>
        <begin position="12"/>
        <end position="34"/>
    </location>
</feature>
<evidence type="ECO:0000313" key="2">
    <source>
        <dbReference type="EMBL" id="AQX30587.1"/>
    </source>
</evidence>
<reference evidence="3" key="1">
    <citation type="journal article" date="2017" name="Genome Biol. Evol.">
        <title>Evolutionary Dynamics of Pathoadaptation Revealed by Three Independent Acquisitions of the VirB/D4 Type IV Secretion System in Bartonella.</title>
        <authorList>
            <person name="Harms A."/>
            <person name="Segers F.H."/>
            <person name="Quebatte M."/>
            <person name="Mistl C."/>
            <person name="Manfredi P."/>
            <person name="Korner J."/>
            <person name="Chomel B.B."/>
            <person name="Kosoy M."/>
            <person name="Maruyama S."/>
            <person name="Engel P."/>
            <person name="Dehio C."/>
        </authorList>
    </citation>
    <scope>NUCLEOTIDE SEQUENCE [LARGE SCALE GENOMIC DNA]</scope>
    <source>
        <strain evidence="3">R1</strain>
    </source>
</reference>
<organism evidence="2 3">
    <name type="scientific">Bartonella schoenbuchensis (strain DSM 13525 / NCTC 13165 / R1)</name>
    <dbReference type="NCBI Taxonomy" id="687861"/>
    <lineage>
        <taxon>Bacteria</taxon>
        <taxon>Pseudomonadati</taxon>
        <taxon>Pseudomonadota</taxon>
        <taxon>Alphaproteobacteria</taxon>
        <taxon>Hyphomicrobiales</taxon>
        <taxon>Bartonellaceae</taxon>
        <taxon>Bartonella</taxon>
    </lineage>
</organism>
<feature type="transmembrane region" description="Helical" evidence="1">
    <location>
        <begin position="75"/>
        <end position="96"/>
    </location>
</feature>
<keyword evidence="1" id="KW-0812">Transmembrane</keyword>
<dbReference type="Proteomes" id="UP000190811">
    <property type="component" value="Chromosome"/>
</dbReference>
<proteinExistence type="predicted"/>
<keyword evidence="1" id="KW-0472">Membrane</keyword>
<feature type="transmembrane region" description="Helical" evidence="1">
    <location>
        <begin position="46"/>
        <end position="69"/>
    </location>
</feature>
<gene>
    <name evidence="2" type="ORF">BscR1v2_006470</name>
</gene>
<dbReference type="AlphaFoldDB" id="A0A1S6XPS9"/>
<name>A0A1S6XPS9_BARSR</name>
<evidence type="ECO:0000313" key="3">
    <source>
        <dbReference type="Proteomes" id="UP000190811"/>
    </source>
</evidence>
<protein>
    <submittedName>
        <fullName evidence="2">MFS transporter, DHA1 family, bicyclomycin/chloramphenicol resistance protein</fullName>
    </submittedName>
</protein>
<dbReference type="SUPFAM" id="SSF103473">
    <property type="entry name" value="MFS general substrate transporter"/>
    <property type="match status" value="1"/>
</dbReference>
<dbReference type="Gene3D" id="1.20.1720.10">
    <property type="entry name" value="Multidrug resistance protein D"/>
    <property type="match status" value="1"/>
</dbReference>
<sequence>MLFTLQIFVSPWPLVTSLITISIITFGNGFLLPLGTALAISSHSHAAGAASGVMGALQLGSAALSTAIIGKISGHIPWIVAILLATYCLVGFIIYIRRAHYFMTLEIKS</sequence>
<dbReference type="EMBL" id="CP019789">
    <property type="protein sequence ID" value="AQX30587.1"/>
    <property type="molecule type" value="Genomic_DNA"/>
</dbReference>
<accession>A0A1S6XPS9</accession>
<evidence type="ECO:0000256" key="1">
    <source>
        <dbReference type="SAM" id="Phobius"/>
    </source>
</evidence>
<keyword evidence="1" id="KW-1133">Transmembrane helix</keyword>
<dbReference type="InterPro" id="IPR036259">
    <property type="entry name" value="MFS_trans_sf"/>
</dbReference>